<dbReference type="PANTHER" id="PTHR45138">
    <property type="entry name" value="REGULATORY COMPONENTS OF SENSORY TRANSDUCTION SYSTEM"/>
    <property type="match status" value="1"/>
</dbReference>
<dbReference type="InterPro" id="IPR019734">
    <property type="entry name" value="TPR_rpt"/>
</dbReference>
<feature type="domain" description="GGDEF" evidence="2">
    <location>
        <begin position="35"/>
        <end position="167"/>
    </location>
</feature>
<dbReference type="Pfam" id="PF13181">
    <property type="entry name" value="TPR_8"/>
    <property type="match status" value="2"/>
</dbReference>
<protein>
    <submittedName>
        <fullName evidence="3">Diguanylate cyclase</fullName>
    </submittedName>
</protein>
<dbReference type="InterPro" id="IPR011990">
    <property type="entry name" value="TPR-like_helical_dom_sf"/>
</dbReference>
<dbReference type="SUPFAM" id="SSF52540">
    <property type="entry name" value="P-loop containing nucleoside triphosphate hydrolases"/>
    <property type="match status" value="1"/>
</dbReference>
<dbReference type="InterPro" id="IPR000160">
    <property type="entry name" value="GGDEF_dom"/>
</dbReference>
<organism evidence="3">
    <name type="scientific">candidate division WOR-3 bacterium</name>
    <dbReference type="NCBI Taxonomy" id="2052148"/>
    <lineage>
        <taxon>Bacteria</taxon>
        <taxon>Bacteria division WOR-3</taxon>
    </lineage>
</organism>
<dbReference type="Pfam" id="PF00990">
    <property type="entry name" value="GGDEF"/>
    <property type="match status" value="1"/>
</dbReference>
<dbReference type="FunFam" id="3.30.70.270:FF:000001">
    <property type="entry name" value="Diguanylate cyclase domain protein"/>
    <property type="match status" value="1"/>
</dbReference>
<name>A0A7V3ZXG6_UNCW3</name>
<dbReference type="AlphaFoldDB" id="A0A7V3ZXG6"/>
<dbReference type="GO" id="GO:0052621">
    <property type="term" value="F:diguanylate cyclase activity"/>
    <property type="evidence" value="ECO:0007669"/>
    <property type="project" value="TreeGrafter"/>
</dbReference>
<sequence length="1120" mass="129561">MEEIILKDPLTGLYHHNYFLIKMNEEISRAKRKGEPVSLLFIDMDFFKMINDNFGHQVGDEVLKQFATKLRAIVRESDLLFRYGGDEFTIILPDISLNEAVKIAERIKNQLENEGYGPTKNLKISLSIGISQFPIDAIAPEELIKKADERSLISKRLGRGKIIFGSETREEIKSISLSEFRIIGREREIGFISKTLQEFSTTGKNFVIILKGVKGAGLSRLLEETLKLGNVLNLKTLDVKITEKDTSQPFPLLKAIIRSLVTEKNFIPKDEKLKNAISFFLPEFASGSTAITITMNESRALSIVEEMLLTFAENEKLLITIDNGHLLASRNLQHLAQILKQDNRSQISVVITSRAQSYLLDSLKTVATEIHILEIPPLRREEVKTVLWQILRFEPDEEFLDWVMAKTGGRPLYLDKLLNALLMSKKLIPGETKWILSDTYYTLSESIALPLAEEIHYLSPKEKEVLDFCAVYNIDFSASFVAQALGLSISEVLEIFDNLSRSGYIEEVIPYTIFRFSNPFVREIIYAQIPREKRIKLHFKIAKILDENPEETSRLNPQVLYEHFINGGMESKAIPYMALLVKNSMQRREFKKAIKYIQRILEIAEFKLQISEKISLIRQMGTCLRCDGEFEEALNKLQTALELAIRYNEKYEEALIRLEIAWIQHELELKTELLLNVEEIQKIANQIKNNEILANAMIYKALYYQDFEKNITKAILTYEEIIELMKEGENHEILAKIYGNLGKCYTQLKQNIKAKEAFEIALYHARLCNNPEYLASIMLNYGTTQFITQDVENSRITFEKTFELAKTENIIHLIPHISINLAMIYSNYGEYSISISYLEKAVEYAREMKIEAEEQKFLLLLYGIRSYLGEHEYLSAKLLEIFESAKKSANISLLEKAVQYLIRIYTFTGNFSQLEMLLREVQNFKSLREKILTEIQIFETLVVYSSNPIPLIHSIEKRRRETMEKHDFTSEIGFGADLYLYKLITKESVDISFEHILESAISVKLIRTYIDLLLYEFVLGNYGKKYLQLLENMESKFNLKQKLLYEIGLKLNEITNCTKEEIEKRIGELEAKLMELDAKYALNFLYRGLMNQTVIHETGLSEVYNSKLSKLLTDRLNFYV</sequence>
<evidence type="ECO:0000259" key="2">
    <source>
        <dbReference type="PROSITE" id="PS50887"/>
    </source>
</evidence>
<dbReference type="InterPro" id="IPR043128">
    <property type="entry name" value="Rev_trsase/Diguanyl_cyclase"/>
</dbReference>
<feature type="coiled-coil region" evidence="1">
    <location>
        <begin position="1052"/>
        <end position="1079"/>
    </location>
</feature>
<gene>
    <name evidence="3" type="ORF">ENU66_03955</name>
</gene>
<dbReference type="GO" id="GO:0005886">
    <property type="term" value="C:plasma membrane"/>
    <property type="evidence" value="ECO:0007669"/>
    <property type="project" value="TreeGrafter"/>
</dbReference>
<comment type="caution">
    <text evidence="3">The sequence shown here is derived from an EMBL/GenBank/DDBJ whole genome shotgun (WGS) entry which is preliminary data.</text>
</comment>
<evidence type="ECO:0000256" key="1">
    <source>
        <dbReference type="SAM" id="Coils"/>
    </source>
</evidence>
<dbReference type="Gene3D" id="3.30.70.270">
    <property type="match status" value="1"/>
</dbReference>
<evidence type="ECO:0000313" key="3">
    <source>
        <dbReference type="EMBL" id="HGL17468.1"/>
    </source>
</evidence>
<dbReference type="CDD" id="cd01949">
    <property type="entry name" value="GGDEF"/>
    <property type="match status" value="1"/>
</dbReference>
<reference evidence="3" key="1">
    <citation type="journal article" date="2020" name="mSystems">
        <title>Genome- and Community-Level Interaction Insights into Carbon Utilization and Element Cycling Functions of Hydrothermarchaeota in Hydrothermal Sediment.</title>
        <authorList>
            <person name="Zhou Z."/>
            <person name="Liu Y."/>
            <person name="Xu W."/>
            <person name="Pan J."/>
            <person name="Luo Z.H."/>
            <person name="Li M."/>
        </authorList>
    </citation>
    <scope>NUCLEOTIDE SEQUENCE [LARGE SCALE GENOMIC DNA]</scope>
    <source>
        <strain evidence="3">SpSt-69</strain>
    </source>
</reference>
<dbReference type="SUPFAM" id="SSF55073">
    <property type="entry name" value="Nucleotide cyclase"/>
    <property type="match status" value="1"/>
</dbReference>
<accession>A0A7V3ZXG6</accession>
<dbReference type="PANTHER" id="PTHR45138:SF9">
    <property type="entry name" value="DIGUANYLATE CYCLASE DGCM-RELATED"/>
    <property type="match status" value="1"/>
</dbReference>
<dbReference type="GO" id="GO:0043709">
    <property type="term" value="P:cell adhesion involved in single-species biofilm formation"/>
    <property type="evidence" value="ECO:0007669"/>
    <property type="project" value="TreeGrafter"/>
</dbReference>
<dbReference type="Gene3D" id="1.25.40.10">
    <property type="entry name" value="Tetratricopeptide repeat domain"/>
    <property type="match status" value="2"/>
</dbReference>
<dbReference type="InterPro" id="IPR029787">
    <property type="entry name" value="Nucleotide_cyclase"/>
</dbReference>
<dbReference type="SMART" id="SM00267">
    <property type="entry name" value="GGDEF"/>
    <property type="match status" value="1"/>
</dbReference>
<dbReference type="PROSITE" id="PS50887">
    <property type="entry name" value="GGDEF"/>
    <property type="match status" value="1"/>
</dbReference>
<feature type="coiled-coil region" evidence="1">
    <location>
        <begin position="634"/>
        <end position="690"/>
    </location>
</feature>
<dbReference type="NCBIfam" id="TIGR00254">
    <property type="entry name" value="GGDEF"/>
    <property type="match status" value="1"/>
</dbReference>
<keyword evidence="1" id="KW-0175">Coiled coil</keyword>
<proteinExistence type="predicted"/>
<dbReference type="SUPFAM" id="SSF48452">
    <property type="entry name" value="TPR-like"/>
    <property type="match status" value="2"/>
</dbReference>
<dbReference type="InterPro" id="IPR027417">
    <property type="entry name" value="P-loop_NTPase"/>
</dbReference>
<dbReference type="InterPro" id="IPR050469">
    <property type="entry name" value="Diguanylate_Cyclase"/>
</dbReference>
<dbReference type="GO" id="GO:1902201">
    <property type="term" value="P:negative regulation of bacterial-type flagellum-dependent cell motility"/>
    <property type="evidence" value="ECO:0007669"/>
    <property type="project" value="TreeGrafter"/>
</dbReference>
<dbReference type="EMBL" id="DTDJ01000027">
    <property type="protein sequence ID" value="HGL17468.1"/>
    <property type="molecule type" value="Genomic_DNA"/>
</dbReference>
<dbReference type="SMART" id="SM00028">
    <property type="entry name" value="TPR"/>
    <property type="match status" value="3"/>
</dbReference>